<evidence type="ECO:0000313" key="1">
    <source>
        <dbReference type="EMBL" id="CCD47119.1"/>
    </source>
</evidence>
<gene>
    <name evidence="1" type="ORF">BofuT4_uP002780.1</name>
</gene>
<name>G2Y379_BOTF4</name>
<accession>G2Y379</accession>
<dbReference type="InParanoid" id="G2Y379"/>
<evidence type="ECO:0000313" key="2">
    <source>
        <dbReference type="Proteomes" id="UP000008177"/>
    </source>
</evidence>
<protein>
    <submittedName>
        <fullName evidence="1">Uncharacterized protein</fullName>
    </submittedName>
</protein>
<sequence>MMREFVTSFYQRIDYVHTLQVFLLVASIHGTPRGSGGKAGLNRISRDDVANIVLVSQDFENFSVSIDKARRFLTINGAYHTTKTVCPI</sequence>
<organism evidence="1 2">
    <name type="scientific">Botryotinia fuckeliana (strain T4)</name>
    <name type="common">Noble rot fungus</name>
    <name type="synonym">Botrytis cinerea</name>
    <dbReference type="NCBI Taxonomy" id="999810"/>
    <lineage>
        <taxon>Eukaryota</taxon>
        <taxon>Fungi</taxon>
        <taxon>Dikarya</taxon>
        <taxon>Ascomycota</taxon>
        <taxon>Pezizomycotina</taxon>
        <taxon>Leotiomycetes</taxon>
        <taxon>Helotiales</taxon>
        <taxon>Sclerotiniaceae</taxon>
        <taxon>Botrytis</taxon>
    </lineage>
</organism>
<proteinExistence type="predicted"/>
<dbReference type="HOGENOM" id="CLU_2468780_0_0_1"/>
<dbReference type="EMBL" id="FQ790286">
    <property type="protein sequence ID" value="CCD47119.1"/>
    <property type="molecule type" value="Genomic_DNA"/>
</dbReference>
<dbReference type="Proteomes" id="UP000008177">
    <property type="component" value="Unplaced contigs"/>
</dbReference>
<reference evidence="2" key="1">
    <citation type="journal article" date="2011" name="PLoS Genet.">
        <title>Genomic analysis of the necrotrophic fungal pathogens Sclerotinia sclerotiorum and Botrytis cinerea.</title>
        <authorList>
            <person name="Amselem J."/>
            <person name="Cuomo C.A."/>
            <person name="van Kan J.A."/>
            <person name="Viaud M."/>
            <person name="Benito E.P."/>
            <person name="Couloux A."/>
            <person name="Coutinho P.M."/>
            <person name="de Vries R.P."/>
            <person name="Dyer P.S."/>
            <person name="Fillinger S."/>
            <person name="Fournier E."/>
            <person name="Gout L."/>
            <person name="Hahn M."/>
            <person name="Kohn L."/>
            <person name="Lapalu N."/>
            <person name="Plummer K.M."/>
            <person name="Pradier J.M."/>
            <person name="Quevillon E."/>
            <person name="Sharon A."/>
            <person name="Simon A."/>
            <person name="ten Have A."/>
            <person name="Tudzynski B."/>
            <person name="Tudzynski P."/>
            <person name="Wincker P."/>
            <person name="Andrew M."/>
            <person name="Anthouard V."/>
            <person name="Beever R.E."/>
            <person name="Beffa R."/>
            <person name="Benoit I."/>
            <person name="Bouzid O."/>
            <person name="Brault B."/>
            <person name="Chen Z."/>
            <person name="Choquer M."/>
            <person name="Collemare J."/>
            <person name="Cotton P."/>
            <person name="Danchin E.G."/>
            <person name="Da Silva C."/>
            <person name="Gautier A."/>
            <person name="Giraud C."/>
            <person name="Giraud T."/>
            <person name="Gonzalez C."/>
            <person name="Grossetete S."/>
            <person name="Guldener U."/>
            <person name="Henrissat B."/>
            <person name="Howlett B.J."/>
            <person name="Kodira C."/>
            <person name="Kretschmer M."/>
            <person name="Lappartient A."/>
            <person name="Leroch M."/>
            <person name="Levis C."/>
            <person name="Mauceli E."/>
            <person name="Neuveglise C."/>
            <person name="Oeser B."/>
            <person name="Pearson M."/>
            <person name="Poulain J."/>
            <person name="Poussereau N."/>
            <person name="Quesneville H."/>
            <person name="Rascle C."/>
            <person name="Schumacher J."/>
            <person name="Segurens B."/>
            <person name="Sexton A."/>
            <person name="Silva E."/>
            <person name="Sirven C."/>
            <person name="Soanes D.M."/>
            <person name="Talbot N.J."/>
            <person name="Templeton M."/>
            <person name="Yandava C."/>
            <person name="Yarden O."/>
            <person name="Zeng Q."/>
            <person name="Rollins J.A."/>
            <person name="Lebrun M.H."/>
            <person name="Dickman M."/>
        </authorList>
    </citation>
    <scope>NUCLEOTIDE SEQUENCE [LARGE SCALE GENOMIC DNA]</scope>
    <source>
        <strain evidence="2">T4</strain>
    </source>
</reference>
<dbReference type="AlphaFoldDB" id="G2Y379"/>